<evidence type="ECO:0000313" key="2">
    <source>
        <dbReference type="Proteomes" id="UP000287872"/>
    </source>
</evidence>
<dbReference type="Proteomes" id="UP000287872">
    <property type="component" value="Unassembled WGS sequence"/>
</dbReference>
<protein>
    <submittedName>
        <fullName evidence="1">Uncharacterized protein</fullName>
    </submittedName>
</protein>
<organism evidence="1 2">
    <name type="scientific">Clostridium tagluense</name>
    <dbReference type="NCBI Taxonomy" id="360422"/>
    <lineage>
        <taxon>Bacteria</taxon>
        <taxon>Bacillati</taxon>
        <taxon>Bacillota</taxon>
        <taxon>Clostridia</taxon>
        <taxon>Eubacteriales</taxon>
        <taxon>Clostridiaceae</taxon>
        <taxon>Clostridium</taxon>
    </lineage>
</organism>
<name>A0A401UUK9_9CLOT</name>
<dbReference type="AlphaFoldDB" id="A0A401UUK9"/>
<proteinExistence type="predicted"/>
<comment type="caution">
    <text evidence="1">The sequence shown here is derived from an EMBL/GenBank/DDBJ whole genome shotgun (WGS) entry which is preliminary data.</text>
</comment>
<evidence type="ECO:0000313" key="1">
    <source>
        <dbReference type="EMBL" id="GCD13242.1"/>
    </source>
</evidence>
<keyword evidence="2" id="KW-1185">Reference proteome</keyword>
<accession>A0A401UUK9</accession>
<sequence length="49" mass="5940">MKDKINKQFLNDIKSMKYIEPLWGSARKTWKTYVKTVITKNIFYQNILT</sequence>
<dbReference type="EMBL" id="BHYK01000075">
    <property type="protein sequence ID" value="GCD13242.1"/>
    <property type="molecule type" value="Genomic_DNA"/>
</dbReference>
<gene>
    <name evidence="1" type="ORF">Ctaglu_48650</name>
</gene>
<reference evidence="1 2" key="1">
    <citation type="submission" date="2018-11" db="EMBL/GenBank/DDBJ databases">
        <title>Genome sequencing and assembly of Clostridium tagluense strain A121.</title>
        <authorList>
            <person name="Murakami T."/>
            <person name="Segawa T."/>
            <person name="Shcherbakova V.A."/>
            <person name="Mori H."/>
            <person name="Yoshimura Y."/>
        </authorList>
    </citation>
    <scope>NUCLEOTIDE SEQUENCE [LARGE SCALE GENOMIC DNA]</scope>
    <source>
        <strain evidence="1 2">A121</strain>
    </source>
</reference>